<proteinExistence type="predicted"/>
<protein>
    <submittedName>
        <fullName evidence="2">Uncharacterized protein</fullName>
    </submittedName>
</protein>
<dbReference type="AlphaFoldDB" id="A0A0K0FSX2"/>
<sequence length="78" mass="9122">MPALKKLSAGICTKLCHCANNMHITRSSFEKKSIPIVKKRKFCKNCSYYYCIYENCLKKFILNIYKKIAWKIVLINIG</sequence>
<name>A0A0K0FSX2_STRVS</name>
<keyword evidence="1" id="KW-1185">Reference proteome</keyword>
<organism evidence="1 2">
    <name type="scientific">Strongyloides venezuelensis</name>
    <name type="common">Threadworm</name>
    <dbReference type="NCBI Taxonomy" id="75913"/>
    <lineage>
        <taxon>Eukaryota</taxon>
        <taxon>Metazoa</taxon>
        <taxon>Ecdysozoa</taxon>
        <taxon>Nematoda</taxon>
        <taxon>Chromadorea</taxon>
        <taxon>Rhabditida</taxon>
        <taxon>Tylenchina</taxon>
        <taxon>Panagrolaimomorpha</taxon>
        <taxon>Strongyloidoidea</taxon>
        <taxon>Strongyloididae</taxon>
        <taxon>Strongyloides</taxon>
    </lineage>
</organism>
<evidence type="ECO:0000313" key="2">
    <source>
        <dbReference type="WBParaSite" id="SVE_1439200.1"/>
    </source>
</evidence>
<reference evidence="2" key="2">
    <citation type="submission" date="2015-08" db="UniProtKB">
        <authorList>
            <consortium name="WormBaseParasite"/>
        </authorList>
    </citation>
    <scope>IDENTIFICATION</scope>
</reference>
<evidence type="ECO:0000313" key="1">
    <source>
        <dbReference type="Proteomes" id="UP000035680"/>
    </source>
</evidence>
<reference evidence="1" key="1">
    <citation type="submission" date="2014-07" db="EMBL/GenBank/DDBJ databases">
        <authorList>
            <person name="Martin A.A"/>
            <person name="De Silva N."/>
        </authorList>
    </citation>
    <scope>NUCLEOTIDE SEQUENCE</scope>
</reference>
<accession>A0A0K0FSX2</accession>
<dbReference type="Proteomes" id="UP000035680">
    <property type="component" value="Unassembled WGS sequence"/>
</dbReference>
<dbReference type="WBParaSite" id="SVE_1439200.1">
    <property type="protein sequence ID" value="SVE_1439200.1"/>
    <property type="gene ID" value="SVE_1439200"/>
</dbReference>